<accession>A0A8S3T851</accession>
<comment type="caution">
    <text evidence="1">The sequence shown here is derived from an EMBL/GenBank/DDBJ whole genome shotgun (WGS) entry which is preliminary data.</text>
</comment>
<organism evidence="1 2">
    <name type="scientific">Mytilus edulis</name>
    <name type="common">Blue mussel</name>
    <dbReference type="NCBI Taxonomy" id="6550"/>
    <lineage>
        <taxon>Eukaryota</taxon>
        <taxon>Metazoa</taxon>
        <taxon>Spiralia</taxon>
        <taxon>Lophotrochozoa</taxon>
        <taxon>Mollusca</taxon>
        <taxon>Bivalvia</taxon>
        <taxon>Autobranchia</taxon>
        <taxon>Pteriomorphia</taxon>
        <taxon>Mytilida</taxon>
        <taxon>Mytiloidea</taxon>
        <taxon>Mytilidae</taxon>
        <taxon>Mytilinae</taxon>
        <taxon>Mytilus</taxon>
    </lineage>
</organism>
<sequence length="183" mass="20304">MNSSLRKTSFSITLLKQPKTFIARKPQVNTEKKTLNTQISMSSTCNKPEKAVIKYAILDERSYKTLTCAELMDLLGADNKSTGYRLSSCAGIVNMQGRRATDEFLDRSMECIPGVSGVSLEQDPEPVSVRILRCTSGASHLMLFRPSRVSHTVNRPAMIPTSPVYQCLLHDKYAGDTTSSHQE</sequence>
<name>A0A8S3T851_MYTED</name>
<dbReference type="AlphaFoldDB" id="A0A8S3T851"/>
<evidence type="ECO:0000313" key="1">
    <source>
        <dbReference type="EMBL" id="CAG2229634.1"/>
    </source>
</evidence>
<keyword evidence="2" id="KW-1185">Reference proteome</keyword>
<gene>
    <name evidence="1" type="ORF">MEDL_42527</name>
</gene>
<dbReference type="Proteomes" id="UP000683360">
    <property type="component" value="Unassembled WGS sequence"/>
</dbReference>
<evidence type="ECO:0000313" key="2">
    <source>
        <dbReference type="Proteomes" id="UP000683360"/>
    </source>
</evidence>
<reference evidence="1" key="1">
    <citation type="submission" date="2021-03" db="EMBL/GenBank/DDBJ databases">
        <authorList>
            <person name="Bekaert M."/>
        </authorList>
    </citation>
    <scope>NUCLEOTIDE SEQUENCE</scope>
</reference>
<protein>
    <submittedName>
        <fullName evidence="1">Uncharacterized protein</fullName>
    </submittedName>
</protein>
<proteinExistence type="predicted"/>
<dbReference type="EMBL" id="CAJPWZ010002033">
    <property type="protein sequence ID" value="CAG2229634.1"/>
    <property type="molecule type" value="Genomic_DNA"/>
</dbReference>